<dbReference type="Gene3D" id="3.40.50.150">
    <property type="entry name" value="Vaccinia Virus protein VP39"/>
    <property type="match status" value="1"/>
</dbReference>
<dbReference type="InterPro" id="IPR029063">
    <property type="entry name" value="SAM-dependent_MTases_sf"/>
</dbReference>
<reference evidence="2" key="1">
    <citation type="journal article" date="2020" name="New Phytol.">
        <title>Comparative genomics reveals dynamic genome evolution in host specialist ectomycorrhizal fungi.</title>
        <authorList>
            <person name="Lofgren L.A."/>
            <person name="Nguyen N.H."/>
            <person name="Vilgalys R."/>
            <person name="Ruytinx J."/>
            <person name="Liao H.L."/>
            <person name="Branco S."/>
            <person name="Kuo A."/>
            <person name="LaButti K."/>
            <person name="Lipzen A."/>
            <person name="Andreopoulos W."/>
            <person name="Pangilinan J."/>
            <person name="Riley R."/>
            <person name="Hundley H."/>
            <person name="Na H."/>
            <person name="Barry K."/>
            <person name="Grigoriev I.V."/>
            <person name="Stajich J.E."/>
            <person name="Kennedy P.G."/>
        </authorList>
    </citation>
    <scope>NUCLEOTIDE SEQUENCE</scope>
    <source>
        <strain evidence="2">DOB743</strain>
    </source>
</reference>
<keyword evidence="1" id="KW-0812">Transmembrane</keyword>
<sequence length="149" mass="16114">MSSHTIRSLICVRPLVQSATLGSSACAAWQDTATETSIPSGLLIANDSNSKWAHLLIHQSARLPSPAFMVTNLDASIFPILRLPITTADPRRGIKKSSNQLLFDLVTARYERILGYGNGGSLWMGMAYIVVAAALNSNPDRLLEYADAL</sequence>
<keyword evidence="1" id="KW-1133">Transmembrane helix</keyword>
<keyword evidence="3" id="KW-1185">Reference proteome</keyword>
<evidence type="ECO:0000313" key="2">
    <source>
        <dbReference type="EMBL" id="KAG1780999.1"/>
    </source>
</evidence>
<gene>
    <name evidence="2" type="ORF">EV702DRAFT_1042684</name>
</gene>
<name>A0A9P7A228_9AGAM</name>
<dbReference type="AlphaFoldDB" id="A0A9P7A228"/>
<keyword evidence="1" id="KW-0472">Membrane</keyword>
<dbReference type="PROSITE" id="PS51257">
    <property type="entry name" value="PROKAR_LIPOPROTEIN"/>
    <property type="match status" value="1"/>
</dbReference>
<comment type="caution">
    <text evidence="2">The sequence shown here is derived from an EMBL/GenBank/DDBJ whole genome shotgun (WGS) entry which is preliminary data.</text>
</comment>
<accession>A0A9P7A228</accession>
<evidence type="ECO:0000256" key="1">
    <source>
        <dbReference type="SAM" id="Phobius"/>
    </source>
</evidence>
<proteinExistence type="predicted"/>
<organism evidence="2 3">
    <name type="scientific">Suillus placidus</name>
    <dbReference type="NCBI Taxonomy" id="48579"/>
    <lineage>
        <taxon>Eukaryota</taxon>
        <taxon>Fungi</taxon>
        <taxon>Dikarya</taxon>
        <taxon>Basidiomycota</taxon>
        <taxon>Agaricomycotina</taxon>
        <taxon>Agaricomycetes</taxon>
        <taxon>Agaricomycetidae</taxon>
        <taxon>Boletales</taxon>
        <taxon>Suillineae</taxon>
        <taxon>Suillaceae</taxon>
        <taxon>Suillus</taxon>
    </lineage>
</organism>
<evidence type="ECO:0000313" key="3">
    <source>
        <dbReference type="Proteomes" id="UP000714275"/>
    </source>
</evidence>
<dbReference type="EMBL" id="JABBWD010000007">
    <property type="protein sequence ID" value="KAG1780999.1"/>
    <property type="molecule type" value="Genomic_DNA"/>
</dbReference>
<protein>
    <submittedName>
        <fullName evidence="2">Uncharacterized protein</fullName>
    </submittedName>
</protein>
<dbReference type="Proteomes" id="UP000714275">
    <property type="component" value="Unassembled WGS sequence"/>
</dbReference>
<feature type="transmembrane region" description="Helical" evidence="1">
    <location>
        <begin position="113"/>
        <end position="135"/>
    </location>
</feature>
<dbReference type="OrthoDB" id="6093671at2759"/>